<dbReference type="Pfam" id="PF00903">
    <property type="entry name" value="Glyoxalase"/>
    <property type="match status" value="1"/>
</dbReference>
<dbReference type="PANTHER" id="PTHR47802:SF1">
    <property type="entry name" value="GLYOXALASE FAMILY PROTEIN, EXPRESSED"/>
    <property type="match status" value="1"/>
</dbReference>
<accession>A0A411E8C1</accession>
<dbReference type="EMBL" id="CP035544">
    <property type="protein sequence ID" value="QBA63929.1"/>
    <property type="molecule type" value="Genomic_DNA"/>
</dbReference>
<keyword evidence="4" id="KW-1185">Reference proteome</keyword>
<protein>
    <submittedName>
        <fullName evidence="3">VOC family protein</fullName>
    </submittedName>
</protein>
<reference evidence="3 4" key="1">
    <citation type="submission" date="2019-01" db="EMBL/GenBank/DDBJ databases">
        <title>Muriicola soli sp. nov., isolated from soil.</title>
        <authorList>
            <person name="Kang H.J."/>
            <person name="Kim S.B."/>
        </authorList>
    </citation>
    <scope>NUCLEOTIDE SEQUENCE [LARGE SCALE GENOMIC DNA]</scope>
    <source>
        <strain evidence="3 4">MMS17-SY002</strain>
    </source>
</reference>
<evidence type="ECO:0000256" key="1">
    <source>
        <dbReference type="SAM" id="SignalP"/>
    </source>
</evidence>
<dbReference type="SUPFAM" id="SSF54593">
    <property type="entry name" value="Glyoxalase/Bleomycin resistance protein/Dihydroxybiphenyl dioxygenase"/>
    <property type="match status" value="1"/>
</dbReference>
<keyword evidence="1" id="KW-0732">Signal</keyword>
<dbReference type="PROSITE" id="PS51819">
    <property type="entry name" value="VOC"/>
    <property type="match status" value="1"/>
</dbReference>
<dbReference type="InterPro" id="IPR037523">
    <property type="entry name" value="VOC_core"/>
</dbReference>
<organism evidence="3 4">
    <name type="scientific">Muriicola soli</name>
    <dbReference type="NCBI Taxonomy" id="2507538"/>
    <lineage>
        <taxon>Bacteria</taxon>
        <taxon>Pseudomonadati</taxon>
        <taxon>Bacteroidota</taxon>
        <taxon>Flavobacteriia</taxon>
        <taxon>Flavobacteriales</taxon>
        <taxon>Flavobacteriaceae</taxon>
        <taxon>Muriicola</taxon>
    </lineage>
</organism>
<feature type="signal peptide" evidence="1">
    <location>
        <begin position="1"/>
        <end position="20"/>
    </location>
</feature>
<dbReference type="Gene3D" id="3.10.180.10">
    <property type="entry name" value="2,3-Dihydroxybiphenyl 1,2-Dioxygenase, domain 1"/>
    <property type="match status" value="1"/>
</dbReference>
<feature type="domain" description="VOC" evidence="2">
    <location>
        <begin position="24"/>
        <end position="145"/>
    </location>
</feature>
<dbReference type="OrthoDB" id="192739at2"/>
<name>A0A411E8C1_9FLAO</name>
<dbReference type="KEGG" id="mur:EQY75_04875"/>
<dbReference type="PANTHER" id="PTHR47802">
    <property type="entry name" value="GLYOXALASE FAMILY PROTEIN, EXPRESSED"/>
    <property type="match status" value="1"/>
</dbReference>
<dbReference type="AlphaFoldDB" id="A0A411E8C1"/>
<evidence type="ECO:0000313" key="4">
    <source>
        <dbReference type="Proteomes" id="UP000290889"/>
    </source>
</evidence>
<evidence type="ECO:0000259" key="2">
    <source>
        <dbReference type="PROSITE" id="PS51819"/>
    </source>
</evidence>
<dbReference type="InterPro" id="IPR029068">
    <property type="entry name" value="Glyas_Bleomycin-R_OHBP_Dase"/>
</dbReference>
<feature type="chain" id="PRO_5019188879" evidence="1">
    <location>
        <begin position="21"/>
        <end position="147"/>
    </location>
</feature>
<proteinExistence type="predicted"/>
<sequence>MKYMILLALFSLPLSGHSQSFSFHIDHYSMIVEDLQKTGDFYSDVLRLQDIRHPSKAAGFRWFSIDGTSQLHLIRKDKVDKIRSKSEHLCLSLPNLEEFIDYLKEKNISFWDWEGTKGAVSLRGDGVRQIYLLDPEGNWVEINNAKG</sequence>
<evidence type="ECO:0000313" key="3">
    <source>
        <dbReference type="EMBL" id="QBA63929.1"/>
    </source>
</evidence>
<dbReference type="InterPro" id="IPR004360">
    <property type="entry name" value="Glyas_Fos-R_dOase_dom"/>
</dbReference>
<dbReference type="RefSeq" id="WP_129603384.1">
    <property type="nucleotide sequence ID" value="NZ_CP035544.1"/>
</dbReference>
<dbReference type="Proteomes" id="UP000290889">
    <property type="component" value="Chromosome"/>
</dbReference>
<gene>
    <name evidence="3" type="ORF">EQY75_04875</name>
</gene>